<evidence type="ECO:0000313" key="2">
    <source>
        <dbReference type="EMBL" id="KAI0289914.1"/>
    </source>
</evidence>
<feature type="region of interest" description="Disordered" evidence="1">
    <location>
        <begin position="1"/>
        <end position="31"/>
    </location>
</feature>
<protein>
    <submittedName>
        <fullName evidence="2">Uncharacterized protein</fullName>
    </submittedName>
</protein>
<evidence type="ECO:0000256" key="1">
    <source>
        <dbReference type="SAM" id="MobiDB-lite"/>
    </source>
</evidence>
<proteinExistence type="predicted"/>
<dbReference type="AlphaFoldDB" id="A0AAD4QE84"/>
<reference evidence="2" key="1">
    <citation type="journal article" date="2022" name="New Phytol.">
        <title>Evolutionary transition to the ectomycorrhizal habit in the genomes of a hyperdiverse lineage of mushroom-forming fungi.</title>
        <authorList>
            <person name="Looney B."/>
            <person name="Miyauchi S."/>
            <person name="Morin E."/>
            <person name="Drula E."/>
            <person name="Courty P.E."/>
            <person name="Kohler A."/>
            <person name="Kuo A."/>
            <person name="LaButti K."/>
            <person name="Pangilinan J."/>
            <person name="Lipzen A."/>
            <person name="Riley R."/>
            <person name="Andreopoulos W."/>
            <person name="He G."/>
            <person name="Johnson J."/>
            <person name="Nolan M."/>
            <person name="Tritt A."/>
            <person name="Barry K.W."/>
            <person name="Grigoriev I.V."/>
            <person name="Nagy L.G."/>
            <person name="Hibbett D."/>
            <person name="Henrissat B."/>
            <person name="Matheny P.B."/>
            <person name="Labbe J."/>
            <person name="Martin F.M."/>
        </authorList>
    </citation>
    <scope>NUCLEOTIDE SEQUENCE</scope>
    <source>
        <strain evidence="2">BPL690</strain>
    </source>
</reference>
<name>A0AAD4QE84_9AGAM</name>
<comment type="caution">
    <text evidence="2">The sequence shown here is derived from an EMBL/GenBank/DDBJ whole genome shotgun (WGS) entry which is preliminary data.</text>
</comment>
<feature type="compositionally biased region" description="Polar residues" evidence="1">
    <location>
        <begin position="1"/>
        <end position="12"/>
    </location>
</feature>
<accession>A0AAD4QE84</accession>
<dbReference type="EMBL" id="WTXG01000268">
    <property type="protein sequence ID" value="KAI0289914.1"/>
    <property type="molecule type" value="Genomic_DNA"/>
</dbReference>
<evidence type="ECO:0000313" key="3">
    <source>
        <dbReference type="Proteomes" id="UP001203297"/>
    </source>
</evidence>
<sequence length="139" mass="15334">MSSKQGFPSLTHQTKRVPAKPTNKASKSKKELANLVSGSVAGTFTFSKEKVSGAALLVANMLDCGIGKELDSELDYVGLTPSSWTQYLFRDGKPNHMLHRAQSDLKRVAQFKAREFWNNKDSVAVETAALQKASRNYNK</sequence>
<gene>
    <name evidence="2" type="ORF">B0F90DRAFT_1672217</name>
</gene>
<organism evidence="2 3">
    <name type="scientific">Multifurca ochricompacta</name>
    <dbReference type="NCBI Taxonomy" id="376703"/>
    <lineage>
        <taxon>Eukaryota</taxon>
        <taxon>Fungi</taxon>
        <taxon>Dikarya</taxon>
        <taxon>Basidiomycota</taxon>
        <taxon>Agaricomycotina</taxon>
        <taxon>Agaricomycetes</taxon>
        <taxon>Russulales</taxon>
        <taxon>Russulaceae</taxon>
        <taxon>Multifurca</taxon>
    </lineage>
</organism>
<dbReference type="Proteomes" id="UP001203297">
    <property type="component" value="Unassembled WGS sequence"/>
</dbReference>
<keyword evidence="3" id="KW-1185">Reference proteome</keyword>